<keyword evidence="3 6" id="KW-0689">Ribosomal protein</keyword>
<name>A0A7U3YKA6_DESPD</name>
<accession>A0A7U3YKA6</accession>
<dbReference type="CDD" id="cd05797">
    <property type="entry name" value="Ribosomal_L10"/>
    <property type="match status" value="1"/>
</dbReference>
<dbReference type="InterPro" id="IPR043141">
    <property type="entry name" value="Ribosomal_uL10-like_sf"/>
</dbReference>
<dbReference type="PANTHER" id="PTHR11560">
    <property type="entry name" value="39S RIBOSOMAL PROTEIN L10, MITOCHONDRIAL"/>
    <property type="match status" value="1"/>
</dbReference>
<keyword evidence="6" id="KW-0699">rRNA-binding</keyword>
<dbReference type="RefSeq" id="WP_015723501.1">
    <property type="nucleotide sequence ID" value="NC_014972.1"/>
</dbReference>
<dbReference type="AlphaFoldDB" id="A0A7U3YKA6"/>
<dbReference type="Gene3D" id="3.30.70.1730">
    <property type="match status" value="1"/>
</dbReference>
<comment type="function">
    <text evidence="1 6">Forms part of the ribosomal stalk, playing a central role in the interaction of the ribosome with GTP-bound translation factors.</text>
</comment>
<dbReference type="InterPro" id="IPR022973">
    <property type="entry name" value="Ribosomal_uL10_bac"/>
</dbReference>
<dbReference type="KEGG" id="dpr:Despr_0782"/>
<sequence>MNRDQKTDVISELNETFSKAKFAVVADYRGLKVTELEKLRKELRQNDAQIQVAKNTLLKLAVKGTAYEGLSDFFSGTTAVAVGFTEPVGPSKALTAFAAEFNAFSIRSAVLEGSVLTAEDVVALSKLPSREQLLAKLLGTMSAVPTGFVRVLSAVPQKLLYAISAIKDQKEN</sequence>
<evidence type="ECO:0000256" key="2">
    <source>
        <dbReference type="ARBA" id="ARBA00008889"/>
    </source>
</evidence>
<evidence type="ECO:0000256" key="3">
    <source>
        <dbReference type="ARBA" id="ARBA00022980"/>
    </source>
</evidence>
<dbReference type="GO" id="GO:1990904">
    <property type="term" value="C:ribonucleoprotein complex"/>
    <property type="evidence" value="ECO:0007669"/>
    <property type="project" value="UniProtKB-KW"/>
</dbReference>
<dbReference type="Proteomes" id="UP000006365">
    <property type="component" value="Chromosome"/>
</dbReference>
<dbReference type="InterPro" id="IPR001790">
    <property type="entry name" value="Ribosomal_uL10"/>
</dbReference>
<keyword evidence="4 6" id="KW-0687">Ribonucleoprotein</keyword>
<dbReference type="InterPro" id="IPR047865">
    <property type="entry name" value="Ribosomal_uL10_bac_type"/>
</dbReference>
<keyword evidence="8" id="KW-1185">Reference proteome</keyword>
<keyword evidence="6" id="KW-0694">RNA-binding</keyword>
<evidence type="ECO:0000313" key="7">
    <source>
        <dbReference type="EMBL" id="ADW16956.1"/>
    </source>
</evidence>
<dbReference type="HAMAP" id="MF_00362">
    <property type="entry name" value="Ribosomal_uL10"/>
    <property type="match status" value="1"/>
</dbReference>
<dbReference type="GO" id="GO:0005840">
    <property type="term" value="C:ribosome"/>
    <property type="evidence" value="ECO:0007669"/>
    <property type="project" value="UniProtKB-KW"/>
</dbReference>
<evidence type="ECO:0000256" key="4">
    <source>
        <dbReference type="ARBA" id="ARBA00023274"/>
    </source>
</evidence>
<dbReference type="EMBL" id="CP002364">
    <property type="protein sequence ID" value="ADW16956.1"/>
    <property type="molecule type" value="Genomic_DNA"/>
</dbReference>
<reference evidence="7 8" key="1">
    <citation type="journal article" date="2011" name="Stand. Genomic Sci.">
        <title>Complete genome sequence of Desulfobulbus propionicus type strain (1pr3).</title>
        <authorList>
            <person name="Pagani I."/>
            <person name="Lapidus A."/>
            <person name="Nolan M."/>
            <person name="Lucas S."/>
            <person name="Hammon N."/>
            <person name="Deshpande S."/>
            <person name="Cheng J.F."/>
            <person name="Chertkov O."/>
            <person name="Davenport K."/>
            <person name="Tapia R."/>
            <person name="Han C."/>
            <person name="Goodwin L."/>
            <person name="Pitluck S."/>
            <person name="Liolios K."/>
            <person name="Mavromatis K."/>
            <person name="Ivanova N."/>
            <person name="Mikhailova N."/>
            <person name="Pati A."/>
            <person name="Chen A."/>
            <person name="Palaniappan K."/>
            <person name="Land M."/>
            <person name="Hauser L."/>
            <person name="Chang Y.J."/>
            <person name="Jeffries C.D."/>
            <person name="Detter J.C."/>
            <person name="Brambilla E."/>
            <person name="Kannan K.P."/>
            <person name="Djao O.D."/>
            <person name="Rohde M."/>
            <person name="Pukall R."/>
            <person name="Spring S."/>
            <person name="Goker M."/>
            <person name="Sikorski J."/>
            <person name="Woyke T."/>
            <person name="Bristow J."/>
            <person name="Eisen J.A."/>
            <person name="Markowitz V."/>
            <person name="Hugenholtz P."/>
            <person name="Kyrpides N.C."/>
            <person name="Klenk H.P."/>
        </authorList>
    </citation>
    <scope>NUCLEOTIDE SEQUENCE [LARGE SCALE GENOMIC DNA]</scope>
    <source>
        <strain evidence="8">ATCC 33891 / DSM 2032 / 1pr3</strain>
    </source>
</reference>
<dbReference type="NCBIfam" id="NF000955">
    <property type="entry name" value="PRK00099.1-1"/>
    <property type="match status" value="1"/>
</dbReference>
<dbReference type="Pfam" id="PF00466">
    <property type="entry name" value="Ribosomal_L10"/>
    <property type="match status" value="1"/>
</dbReference>
<dbReference type="GO" id="GO:0006412">
    <property type="term" value="P:translation"/>
    <property type="evidence" value="ECO:0007669"/>
    <property type="project" value="UniProtKB-UniRule"/>
</dbReference>
<evidence type="ECO:0000256" key="6">
    <source>
        <dbReference type="HAMAP-Rule" id="MF_00362"/>
    </source>
</evidence>
<dbReference type="Gene3D" id="6.10.250.290">
    <property type="match status" value="1"/>
</dbReference>
<evidence type="ECO:0000313" key="8">
    <source>
        <dbReference type="Proteomes" id="UP000006365"/>
    </source>
</evidence>
<dbReference type="SUPFAM" id="SSF160369">
    <property type="entry name" value="Ribosomal protein L10-like"/>
    <property type="match status" value="1"/>
</dbReference>
<comment type="similarity">
    <text evidence="2 6">Belongs to the universal ribosomal protein uL10 family.</text>
</comment>
<evidence type="ECO:0000256" key="5">
    <source>
        <dbReference type="ARBA" id="ARBA00035202"/>
    </source>
</evidence>
<evidence type="ECO:0000256" key="1">
    <source>
        <dbReference type="ARBA" id="ARBA00002633"/>
    </source>
</evidence>
<gene>
    <name evidence="6" type="primary">rplJ</name>
    <name evidence="7" type="ordered locus">Despr_0782</name>
</gene>
<comment type="subunit">
    <text evidence="6">Part of the ribosomal stalk of the 50S ribosomal subunit. The N-terminus interacts with L11 and the large rRNA to form the base of the stalk. The C-terminus forms an elongated spine to which L12 dimers bind in a sequential fashion forming a multimeric L10(L12)X complex.</text>
</comment>
<dbReference type="GO" id="GO:0070180">
    <property type="term" value="F:large ribosomal subunit rRNA binding"/>
    <property type="evidence" value="ECO:0007669"/>
    <property type="project" value="UniProtKB-UniRule"/>
</dbReference>
<protein>
    <recommendedName>
        <fullName evidence="5 6">Large ribosomal subunit protein uL10</fullName>
    </recommendedName>
</protein>
<organism evidence="7 8">
    <name type="scientific">Desulfobulbus propionicus (strain ATCC 33891 / DSM 2032 / VKM B-1956 / 1pr3)</name>
    <dbReference type="NCBI Taxonomy" id="577650"/>
    <lineage>
        <taxon>Bacteria</taxon>
        <taxon>Pseudomonadati</taxon>
        <taxon>Thermodesulfobacteriota</taxon>
        <taxon>Desulfobulbia</taxon>
        <taxon>Desulfobulbales</taxon>
        <taxon>Desulfobulbaceae</taxon>
        <taxon>Desulfobulbus</taxon>
    </lineage>
</organism>
<proteinExistence type="inferred from homology"/>